<reference evidence="3 4" key="1">
    <citation type="journal article" date="2013" name="Genome Announc.">
        <title>Draft Genome of Spiribacter salinus M19-40, an Abundant Gammaproteobacterium in Aquatic Hypersaline Environments.</title>
        <authorList>
            <person name="Leon M.J."/>
            <person name="Ghai R."/>
            <person name="Fernandez A.B."/>
            <person name="Sanchez-Porro C."/>
            <person name="Rodriguez-Valera F."/>
            <person name="Ventosa A."/>
        </authorList>
    </citation>
    <scope>NUCLEOTIDE SEQUENCE [LARGE SCALE GENOMIC DNA]</scope>
    <source>
        <strain evidence="3">M19-40</strain>
    </source>
</reference>
<keyword evidence="4" id="KW-1185">Reference proteome</keyword>
<organism evidence="3 4">
    <name type="scientific">Spiribacter salinus M19-40</name>
    <dbReference type="NCBI Taxonomy" id="1260251"/>
    <lineage>
        <taxon>Bacteria</taxon>
        <taxon>Pseudomonadati</taxon>
        <taxon>Pseudomonadota</taxon>
        <taxon>Gammaproteobacteria</taxon>
        <taxon>Chromatiales</taxon>
        <taxon>Ectothiorhodospiraceae</taxon>
        <taxon>Spiribacter</taxon>
    </lineage>
</organism>
<feature type="domain" description="Coenzyme F420 hydrogenase/dehydrogenase beta subunit N-terminal" evidence="1">
    <location>
        <begin position="105"/>
        <end position="183"/>
    </location>
</feature>
<dbReference type="Proteomes" id="UP000017881">
    <property type="component" value="Chromosome"/>
</dbReference>
<dbReference type="EMBL" id="CP005963">
    <property type="protein sequence ID" value="AGM41620.1"/>
    <property type="molecule type" value="Genomic_DNA"/>
</dbReference>
<sequence length="481" mass="52986">MSAPHAQHAAPAYRFQALLERVVDGGFCIGCGACAAVPDSPLVMQLQADGLYRPQIRPGYTQPDAGPDLGQVCPFYADDDEDTLASARYADAPARNAALGFYRQCYAGSVTDPESRAVSSSGGLVTWVLDALLQRGWVDGVIHVGAVEGDPEGALFRYEVARRPGEASRGAKTRYYPVEFSRVAGFIRAHPGRYAFVGVPCFVKAIRLLAKNDPAIDAAITYTIALFCGHMKSAAYAEHLAWQLGVPPGALDGIDFRSKRAGVPANRYGVTVRAKDANGGERVERFAPMEQLHGGDWGLGLFKPRACDFCDDVAGETADLACGDAWLPEYVSDSRGTSVLIVREAGLERLLMDGCRGGEVDLERLAPERVAASQDASYRHRGEGLAYRLAQWDQTGRWRPRKRVQPRHDGLSPRQQRVVDLRVVLAERSHGAFMRARRRGRHWVFRALMAPWILRYTVCHRGLLRACAQPLRRLWRRIGQS</sequence>
<dbReference type="eggNOG" id="COG1035">
    <property type="taxonomic scope" value="Bacteria"/>
</dbReference>
<dbReference type="RefSeq" id="WP_016353927.1">
    <property type="nucleotide sequence ID" value="NC_021291.1"/>
</dbReference>
<dbReference type="PATRIC" id="fig|1260251.3.peg.1544"/>
<feature type="domain" description="Coenzyme F420 hydrogenase/dehydrogenase beta subunit C-terminal" evidence="2">
    <location>
        <begin position="193"/>
        <end position="365"/>
    </location>
</feature>
<dbReference type="KEGG" id="ssal:SPISAL_07630"/>
<dbReference type="PANTHER" id="PTHR31332">
    <property type="entry name" value="7-HYDROXYMETHYL CHLOROPHYLL A REDUCTASE, CHLOROPLASTIC"/>
    <property type="match status" value="1"/>
</dbReference>
<dbReference type="AlphaFoldDB" id="R4V9I4"/>
<gene>
    <name evidence="3" type="ORF">SPISAL_07630</name>
</gene>
<dbReference type="InterPro" id="IPR007516">
    <property type="entry name" value="Co_F420_Hydgase/DH_bsu_N"/>
</dbReference>
<evidence type="ECO:0000313" key="3">
    <source>
        <dbReference type="EMBL" id="AGM41620.1"/>
    </source>
</evidence>
<name>R4V9I4_9GAMM</name>
<dbReference type="Pfam" id="PF04422">
    <property type="entry name" value="FrhB_FdhB_N"/>
    <property type="match status" value="1"/>
</dbReference>
<dbReference type="InterPro" id="IPR007525">
    <property type="entry name" value="FrhB_FdhB_C"/>
</dbReference>
<evidence type="ECO:0000259" key="2">
    <source>
        <dbReference type="Pfam" id="PF04432"/>
    </source>
</evidence>
<dbReference type="PANTHER" id="PTHR31332:SF0">
    <property type="entry name" value="7-HYDROXYMETHYL CHLOROPHYLL A REDUCTASE, CHLOROPLASTIC"/>
    <property type="match status" value="1"/>
</dbReference>
<dbReference type="HOGENOM" id="CLU_037958_3_0_6"/>
<dbReference type="GO" id="GO:0052592">
    <property type="term" value="F:oxidoreductase activity, acting on CH or CH2 groups, with an iron-sulfur protein as acceptor"/>
    <property type="evidence" value="ECO:0007669"/>
    <property type="project" value="TreeGrafter"/>
</dbReference>
<evidence type="ECO:0000259" key="1">
    <source>
        <dbReference type="Pfam" id="PF04422"/>
    </source>
</evidence>
<evidence type="ECO:0000313" key="4">
    <source>
        <dbReference type="Proteomes" id="UP000017881"/>
    </source>
</evidence>
<accession>R4V9I4</accession>
<dbReference type="InterPro" id="IPR045220">
    <property type="entry name" value="FRHB/FDHB/HCAR-like"/>
</dbReference>
<dbReference type="Pfam" id="PF04432">
    <property type="entry name" value="FrhB_FdhB_C"/>
    <property type="match status" value="1"/>
</dbReference>
<dbReference type="OrthoDB" id="3247493at2"/>
<protein>
    <submittedName>
        <fullName evidence="3">Coenzyme F420-reducing hydrogenase subunit beta</fullName>
    </submittedName>
</protein>
<proteinExistence type="predicted"/>